<name>A0ABW2GB35_9ACTN</name>
<dbReference type="EMBL" id="JBHTAJ010000110">
    <property type="protein sequence ID" value="MFC7184613.1"/>
    <property type="molecule type" value="Genomic_DNA"/>
</dbReference>
<keyword evidence="2" id="KW-1185">Reference proteome</keyword>
<evidence type="ECO:0000313" key="1">
    <source>
        <dbReference type="EMBL" id="MFC7184613.1"/>
    </source>
</evidence>
<dbReference type="Pfam" id="PF14085">
    <property type="entry name" value="DUF4265"/>
    <property type="match status" value="1"/>
</dbReference>
<accession>A0ABW2GB35</accession>
<protein>
    <submittedName>
        <fullName evidence="1">DUF4265 domain-containing protein</fullName>
    </submittedName>
</protein>
<evidence type="ECO:0000313" key="2">
    <source>
        <dbReference type="Proteomes" id="UP001596435"/>
    </source>
</evidence>
<organism evidence="1 2">
    <name type="scientific">Kitasatospora paranensis</name>
    <dbReference type="NCBI Taxonomy" id="258053"/>
    <lineage>
        <taxon>Bacteria</taxon>
        <taxon>Bacillati</taxon>
        <taxon>Actinomycetota</taxon>
        <taxon>Actinomycetes</taxon>
        <taxon>Kitasatosporales</taxon>
        <taxon>Streptomycetaceae</taxon>
        <taxon>Kitasatospora</taxon>
    </lineage>
</organism>
<dbReference type="RefSeq" id="WP_345704455.1">
    <property type="nucleotide sequence ID" value="NZ_BAABKV010000001.1"/>
</dbReference>
<comment type="caution">
    <text evidence="1">The sequence shown here is derived from an EMBL/GenBank/DDBJ whole genome shotgun (WGS) entry which is preliminary data.</text>
</comment>
<reference evidence="2" key="1">
    <citation type="journal article" date="2019" name="Int. J. Syst. Evol. Microbiol.">
        <title>The Global Catalogue of Microorganisms (GCM) 10K type strain sequencing project: providing services to taxonomists for standard genome sequencing and annotation.</title>
        <authorList>
            <consortium name="The Broad Institute Genomics Platform"/>
            <consortium name="The Broad Institute Genome Sequencing Center for Infectious Disease"/>
            <person name="Wu L."/>
            <person name="Ma J."/>
        </authorList>
    </citation>
    <scope>NUCLEOTIDE SEQUENCE [LARGE SCALE GENOMIC DNA]</scope>
    <source>
        <strain evidence="2">CGMCC 1.12859</strain>
    </source>
</reference>
<dbReference type="InterPro" id="IPR025361">
    <property type="entry name" value="DUF4265"/>
</dbReference>
<proteinExistence type="predicted"/>
<sequence>MTHDPEAPVTVHVGLPAGHDASGQPVFEVLPARPLPSTHVRLLGSPGPVLGCAMGDVIRVGDDGGFEVVRHGGNLCVQAYRPGAFTPESYAPLGEAAEELDALVEAPRDLRFIVLTVGRAGGPAAVGRVMDAWAEGVDGAAWSFGNGESPA</sequence>
<dbReference type="Proteomes" id="UP001596435">
    <property type="component" value="Unassembled WGS sequence"/>
</dbReference>
<gene>
    <name evidence="1" type="ORF">ACFQMG_34190</name>
</gene>